<feature type="domain" description="GFO/IDH/MocA-like oxidoreductase" evidence="2">
    <location>
        <begin position="179"/>
        <end position="311"/>
    </location>
</feature>
<dbReference type="Proteomes" id="UP000318199">
    <property type="component" value="Unassembled WGS sequence"/>
</dbReference>
<dbReference type="Gene3D" id="3.40.50.720">
    <property type="entry name" value="NAD(P)-binding Rossmann-like Domain"/>
    <property type="match status" value="1"/>
</dbReference>
<dbReference type="PANTHER" id="PTHR43708:SF3">
    <property type="entry name" value="OXIDOREDUCTASE"/>
    <property type="match status" value="1"/>
</dbReference>
<evidence type="ECO:0000313" key="3">
    <source>
        <dbReference type="EMBL" id="TWO70878.1"/>
    </source>
</evidence>
<dbReference type="SUPFAM" id="SSF55347">
    <property type="entry name" value="Glyceraldehyde-3-phosphate dehydrogenase-like, C-terminal domain"/>
    <property type="match status" value="1"/>
</dbReference>
<name>A0A562ZRD5_9BURK</name>
<keyword evidence="4" id="KW-1185">Reference proteome</keyword>
<dbReference type="InterPro" id="IPR055170">
    <property type="entry name" value="GFO_IDH_MocA-like_dom"/>
</dbReference>
<protein>
    <submittedName>
        <fullName evidence="3">Gfo/Idh/MocA family oxidoreductase</fullName>
    </submittedName>
</protein>
<dbReference type="OrthoDB" id="9801953at2"/>
<sequence>MCCRWTRTRPWRISLPASCWRASRPTRRTTMQLREKFGRPLRLAVIGGGPDSWIGRMHRGAAEMDGWFRVTAGVLSSDPGRSRAAGVAMGLDPQRCYGTVPELLAGERLRQDGVDAVAIMTPNDTHYAYAAAALDAGLDVVGDKPVAHDFAQAQDLVRRTRAQQRLFAIAHGYSAYPMIRHARQLVRDGAIGPVRLVQVEYIQSGLATRVEDGPLTSRLRWIFDPARSGLALVMSAIGCHTQHLACFAAGANVTRVMADVGTLRPGRQVIDHVSALLEFEGGARGTFTVTQAAAGGENDIRLRVYGEAGMMDWSHREASYLKLAMQGEPVRTIGRGDPDLPTGILALGRTPRGHPEGLREAFANIYAEMAQERMARQLGEPVPDFPYPRIEDGAHTMAFIEACLASQACGGWVDVER</sequence>
<dbReference type="SUPFAM" id="SSF51735">
    <property type="entry name" value="NAD(P)-binding Rossmann-fold domains"/>
    <property type="match status" value="1"/>
</dbReference>
<dbReference type="EMBL" id="VOBQ01000010">
    <property type="protein sequence ID" value="TWO70878.1"/>
    <property type="molecule type" value="Genomic_DNA"/>
</dbReference>
<dbReference type="Pfam" id="PF22725">
    <property type="entry name" value="GFO_IDH_MocA_C3"/>
    <property type="match status" value="1"/>
</dbReference>
<dbReference type="InterPro" id="IPR051317">
    <property type="entry name" value="Gfo/Idh/MocA_oxidoreduct"/>
</dbReference>
<reference evidence="3 4" key="1">
    <citation type="submission" date="2019-07" db="EMBL/GenBank/DDBJ databases">
        <title>Caenimonas sedimenti sp. nov., isolated from activated sludge.</title>
        <authorList>
            <person name="Xu J."/>
        </authorList>
    </citation>
    <scope>NUCLEOTIDE SEQUENCE [LARGE SCALE GENOMIC DNA]</scope>
    <source>
        <strain evidence="3 4">HX-9-20</strain>
    </source>
</reference>
<dbReference type="Gene3D" id="3.30.360.10">
    <property type="entry name" value="Dihydrodipicolinate Reductase, domain 2"/>
    <property type="match status" value="1"/>
</dbReference>
<dbReference type="InterPro" id="IPR000683">
    <property type="entry name" value="Gfo/Idh/MocA-like_OxRdtase_N"/>
</dbReference>
<dbReference type="InterPro" id="IPR036291">
    <property type="entry name" value="NAD(P)-bd_dom_sf"/>
</dbReference>
<dbReference type="GO" id="GO:0000166">
    <property type="term" value="F:nucleotide binding"/>
    <property type="evidence" value="ECO:0007669"/>
    <property type="project" value="InterPro"/>
</dbReference>
<evidence type="ECO:0000313" key="4">
    <source>
        <dbReference type="Proteomes" id="UP000318199"/>
    </source>
</evidence>
<evidence type="ECO:0000259" key="2">
    <source>
        <dbReference type="Pfam" id="PF22725"/>
    </source>
</evidence>
<dbReference type="PANTHER" id="PTHR43708">
    <property type="entry name" value="CONSERVED EXPRESSED OXIDOREDUCTASE (EUROFUNG)"/>
    <property type="match status" value="1"/>
</dbReference>
<comment type="caution">
    <text evidence="3">The sequence shown here is derived from an EMBL/GenBank/DDBJ whole genome shotgun (WGS) entry which is preliminary data.</text>
</comment>
<evidence type="ECO:0000259" key="1">
    <source>
        <dbReference type="Pfam" id="PF01408"/>
    </source>
</evidence>
<feature type="domain" description="Gfo/Idh/MocA-like oxidoreductase N-terminal" evidence="1">
    <location>
        <begin position="42"/>
        <end position="170"/>
    </location>
</feature>
<dbReference type="AlphaFoldDB" id="A0A562ZRD5"/>
<accession>A0A562ZRD5</accession>
<proteinExistence type="predicted"/>
<dbReference type="Pfam" id="PF01408">
    <property type="entry name" value="GFO_IDH_MocA"/>
    <property type="match status" value="1"/>
</dbReference>
<gene>
    <name evidence="3" type="ORF">FN976_13015</name>
</gene>
<organism evidence="3 4">
    <name type="scientific">Caenimonas sedimenti</name>
    <dbReference type="NCBI Taxonomy" id="2596921"/>
    <lineage>
        <taxon>Bacteria</taxon>
        <taxon>Pseudomonadati</taxon>
        <taxon>Pseudomonadota</taxon>
        <taxon>Betaproteobacteria</taxon>
        <taxon>Burkholderiales</taxon>
        <taxon>Comamonadaceae</taxon>
        <taxon>Caenimonas</taxon>
    </lineage>
</organism>